<dbReference type="RefSeq" id="WP_068163140.1">
    <property type="nucleotide sequence ID" value="NZ_JXJX01000008.1"/>
</dbReference>
<comment type="caution">
    <text evidence="2">The sequence shown here is derived from an EMBL/GenBank/DDBJ whole genome shotgun (WGS) entry which is preliminary data.</text>
</comment>
<dbReference type="Pfam" id="PF10031">
    <property type="entry name" value="DUF2273"/>
    <property type="match status" value="1"/>
</dbReference>
<organism evidence="2 3">
    <name type="scientific">Pseudolactococcus plantarum</name>
    <dbReference type="NCBI Taxonomy" id="1365"/>
    <lineage>
        <taxon>Bacteria</taxon>
        <taxon>Bacillati</taxon>
        <taxon>Bacillota</taxon>
        <taxon>Bacilli</taxon>
        <taxon>Lactobacillales</taxon>
        <taxon>Streptococcaceae</taxon>
        <taxon>Pseudolactococcus</taxon>
    </lineage>
</organism>
<dbReference type="STRING" id="1348632.GCA_001591745_01247"/>
<protein>
    <recommendedName>
        <fullName evidence="4">Small integral membrane protein</fullName>
    </recommendedName>
</protein>
<sequence>MGKIINDYKYPIIFGLIALILAILLITIGFLKTLVLVVVTGLGIVIGFYIKNTGLLDNYFRKK</sequence>
<evidence type="ECO:0000313" key="2">
    <source>
        <dbReference type="EMBL" id="PCS06414.1"/>
    </source>
</evidence>
<dbReference type="EMBL" id="JXJX01000008">
    <property type="protein sequence ID" value="PCS06414.1"/>
    <property type="molecule type" value="Genomic_DNA"/>
</dbReference>
<gene>
    <name evidence="2" type="ORF">RU87_GL001623</name>
</gene>
<keyword evidence="3" id="KW-1185">Reference proteome</keyword>
<dbReference type="Proteomes" id="UP000242246">
    <property type="component" value="Unassembled WGS sequence"/>
</dbReference>
<reference evidence="2 3" key="1">
    <citation type="submission" date="2014-12" db="EMBL/GenBank/DDBJ databases">
        <title>Draft genome sequences of 10 type strains of Lactococcus.</title>
        <authorList>
            <person name="Sun Z."/>
            <person name="Zhong Z."/>
            <person name="Liu W."/>
            <person name="Zhang W."/>
            <person name="Zhang H."/>
        </authorList>
    </citation>
    <scope>NUCLEOTIDE SEQUENCE [LARGE SCALE GENOMIC DNA]</scope>
    <source>
        <strain evidence="2 3">DSM 20686</strain>
    </source>
</reference>
<dbReference type="AlphaFoldDB" id="A0A2A5RYY6"/>
<keyword evidence="1" id="KW-1133">Transmembrane helix</keyword>
<evidence type="ECO:0000256" key="1">
    <source>
        <dbReference type="SAM" id="Phobius"/>
    </source>
</evidence>
<name>A0A2A5RYY6_9LACT</name>
<accession>A0A2A5RYY6</accession>
<evidence type="ECO:0008006" key="4">
    <source>
        <dbReference type="Google" id="ProtNLM"/>
    </source>
</evidence>
<evidence type="ECO:0000313" key="3">
    <source>
        <dbReference type="Proteomes" id="UP000242246"/>
    </source>
</evidence>
<feature type="transmembrane region" description="Helical" evidence="1">
    <location>
        <begin position="12"/>
        <end position="31"/>
    </location>
</feature>
<feature type="transmembrane region" description="Helical" evidence="1">
    <location>
        <begin position="37"/>
        <end position="56"/>
    </location>
</feature>
<keyword evidence="1" id="KW-0812">Transmembrane</keyword>
<dbReference type="InterPro" id="IPR018730">
    <property type="entry name" value="DUF2273"/>
</dbReference>
<keyword evidence="1" id="KW-0472">Membrane</keyword>
<proteinExistence type="predicted"/>